<reference evidence="1 2" key="1">
    <citation type="submission" date="2017-09" db="EMBL/GenBank/DDBJ databases">
        <title>Bacterial strain isolated from the female urinary microbiota.</title>
        <authorList>
            <person name="Thomas-White K."/>
            <person name="Kumar N."/>
            <person name="Forster S."/>
            <person name="Putonti C."/>
            <person name="Lawley T."/>
            <person name="Wolfe A.J."/>
        </authorList>
    </citation>
    <scope>NUCLEOTIDE SEQUENCE [LARGE SCALE GENOMIC DNA]</scope>
    <source>
        <strain evidence="1 2">UMB0834</strain>
    </source>
</reference>
<comment type="caution">
    <text evidence="1">The sequence shown here is derived from an EMBL/GenBank/DDBJ whole genome shotgun (WGS) entry which is preliminary data.</text>
</comment>
<dbReference type="Proteomes" id="UP000235748">
    <property type="component" value="Unassembled WGS sequence"/>
</dbReference>
<dbReference type="EMBL" id="PNGG01000001">
    <property type="protein sequence ID" value="PMC20154.1"/>
    <property type="molecule type" value="Genomic_DNA"/>
</dbReference>
<accession>A0A2N6QKF6</accession>
<evidence type="ECO:0000313" key="2">
    <source>
        <dbReference type="Proteomes" id="UP000235748"/>
    </source>
</evidence>
<dbReference type="AlphaFoldDB" id="A0A2N6QKF6"/>
<gene>
    <name evidence="1" type="ORF">CJ235_00350</name>
</gene>
<evidence type="ECO:0000313" key="1">
    <source>
        <dbReference type="EMBL" id="PMC20154.1"/>
    </source>
</evidence>
<name>A0A2N6QKF6_9STAP</name>
<protein>
    <submittedName>
        <fullName evidence="1">Uncharacterized protein</fullName>
    </submittedName>
</protein>
<organism evidence="1 2">
    <name type="scientific">Staphylococcus pettenkoferi</name>
    <dbReference type="NCBI Taxonomy" id="170573"/>
    <lineage>
        <taxon>Bacteria</taxon>
        <taxon>Bacillati</taxon>
        <taxon>Bacillota</taxon>
        <taxon>Bacilli</taxon>
        <taxon>Bacillales</taxon>
        <taxon>Staphylococcaceae</taxon>
        <taxon>Staphylococcus</taxon>
    </lineage>
</organism>
<sequence length="178" mass="20630">MMNAIPKIYNEQTNEWIELMAKPIAEEVINIMKEDFMRNKEDIKLSEISYGNEDEFRYYIAYQSNVNQSAIFSLEGALPFILNEILNKKDNYSSLSNKDVLFDADALSFIEPLNVFNVVYKDTFGNEVTTRSNELPQDLINTTSHIIKNNKSGNFTISYTFNDNAIEDKQYKFEKASE</sequence>
<proteinExistence type="predicted"/>